<dbReference type="AlphaFoldDB" id="A0A543IWF8"/>
<dbReference type="InterPro" id="IPR050109">
    <property type="entry name" value="HTH-type_TetR-like_transc_reg"/>
</dbReference>
<feature type="domain" description="HTH tetR-type" evidence="5">
    <location>
        <begin position="14"/>
        <end position="74"/>
    </location>
</feature>
<evidence type="ECO:0000256" key="2">
    <source>
        <dbReference type="ARBA" id="ARBA00023125"/>
    </source>
</evidence>
<protein>
    <submittedName>
        <fullName evidence="6">TetR family transcriptional regulator</fullName>
    </submittedName>
</protein>
<dbReference type="OrthoDB" id="4899232at2"/>
<dbReference type="PRINTS" id="PR00455">
    <property type="entry name" value="HTHTETR"/>
</dbReference>
<sequence length="213" mass="24038">MTENGENGRRERPRRSSDRILAAAAELARERGIHGTTIAAVSKRSGLPASSIYWHFADKDELFAEVIRTDFARWLTTVPQWNTPEGTSLRDGLAAILHTAMPKTLREVPDFIRIGMQVVLDQRENYTAARNAFLAARAQTFEMIRAWLDRNLPPETDPDDIESMARFILSFSDGALVAYQADPDLDIGAYVELFLDVFMEATELDRHEAAVER</sequence>
<dbReference type="InterPro" id="IPR009057">
    <property type="entry name" value="Homeodomain-like_sf"/>
</dbReference>
<organism evidence="6 7">
    <name type="scientific">Thermopolyspora flexuosa</name>
    <dbReference type="NCBI Taxonomy" id="103836"/>
    <lineage>
        <taxon>Bacteria</taxon>
        <taxon>Bacillati</taxon>
        <taxon>Actinomycetota</taxon>
        <taxon>Actinomycetes</taxon>
        <taxon>Streptosporangiales</taxon>
        <taxon>Streptosporangiaceae</taxon>
        <taxon>Thermopolyspora</taxon>
    </lineage>
</organism>
<evidence type="ECO:0000259" key="5">
    <source>
        <dbReference type="PROSITE" id="PS50977"/>
    </source>
</evidence>
<dbReference type="PROSITE" id="PS50977">
    <property type="entry name" value="HTH_TETR_2"/>
    <property type="match status" value="1"/>
</dbReference>
<dbReference type="Gene3D" id="1.10.357.10">
    <property type="entry name" value="Tetracycline Repressor, domain 2"/>
    <property type="match status" value="1"/>
</dbReference>
<dbReference type="PANTHER" id="PTHR30055:SF234">
    <property type="entry name" value="HTH-TYPE TRANSCRIPTIONAL REGULATOR BETI"/>
    <property type="match status" value="1"/>
</dbReference>
<dbReference type="GO" id="GO:0003700">
    <property type="term" value="F:DNA-binding transcription factor activity"/>
    <property type="evidence" value="ECO:0007669"/>
    <property type="project" value="TreeGrafter"/>
</dbReference>
<comment type="caution">
    <text evidence="6">The sequence shown here is derived from an EMBL/GenBank/DDBJ whole genome shotgun (WGS) entry which is preliminary data.</text>
</comment>
<evidence type="ECO:0000313" key="7">
    <source>
        <dbReference type="Proteomes" id="UP000319213"/>
    </source>
</evidence>
<accession>A0A543IWF8</accession>
<evidence type="ECO:0000256" key="3">
    <source>
        <dbReference type="ARBA" id="ARBA00023163"/>
    </source>
</evidence>
<dbReference type="GO" id="GO:0000976">
    <property type="term" value="F:transcription cis-regulatory region binding"/>
    <property type="evidence" value="ECO:0007669"/>
    <property type="project" value="TreeGrafter"/>
</dbReference>
<dbReference type="EMBL" id="VFPQ01000001">
    <property type="protein sequence ID" value="TQM74913.1"/>
    <property type="molecule type" value="Genomic_DNA"/>
</dbReference>
<proteinExistence type="predicted"/>
<dbReference type="RefSeq" id="WP_142259013.1">
    <property type="nucleotide sequence ID" value="NZ_BMPV01000003.1"/>
</dbReference>
<keyword evidence="3" id="KW-0804">Transcription</keyword>
<evidence type="ECO:0000256" key="1">
    <source>
        <dbReference type="ARBA" id="ARBA00023015"/>
    </source>
</evidence>
<reference evidence="6 7" key="1">
    <citation type="submission" date="2019-06" db="EMBL/GenBank/DDBJ databases">
        <title>Sequencing the genomes of 1000 actinobacteria strains.</title>
        <authorList>
            <person name="Klenk H.-P."/>
        </authorList>
    </citation>
    <scope>NUCLEOTIDE SEQUENCE [LARGE SCALE GENOMIC DNA]</scope>
    <source>
        <strain evidence="6 7">DSM 43186</strain>
    </source>
</reference>
<dbReference type="SUPFAM" id="SSF46689">
    <property type="entry name" value="Homeodomain-like"/>
    <property type="match status" value="1"/>
</dbReference>
<gene>
    <name evidence="6" type="ORF">FHX40_1599</name>
</gene>
<name>A0A543IWF8_9ACTN</name>
<keyword evidence="2 4" id="KW-0238">DNA-binding</keyword>
<evidence type="ECO:0000256" key="4">
    <source>
        <dbReference type="PROSITE-ProRule" id="PRU00335"/>
    </source>
</evidence>
<dbReference type="Proteomes" id="UP000319213">
    <property type="component" value="Unassembled WGS sequence"/>
</dbReference>
<dbReference type="PANTHER" id="PTHR30055">
    <property type="entry name" value="HTH-TYPE TRANSCRIPTIONAL REGULATOR RUTR"/>
    <property type="match status" value="1"/>
</dbReference>
<dbReference type="Pfam" id="PF00440">
    <property type="entry name" value="TetR_N"/>
    <property type="match status" value="1"/>
</dbReference>
<evidence type="ECO:0000313" key="6">
    <source>
        <dbReference type="EMBL" id="TQM74913.1"/>
    </source>
</evidence>
<keyword evidence="7" id="KW-1185">Reference proteome</keyword>
<keyword evidence="1" id="KW-0805">Transcription regulation</keyword>
<feature type="DNA-binding region" description="H-T-H motif" evidence="4">
    <location>
        <begin position="37"/>
        <end position="56"/>
    </location>
</feature>
<dbReference type="InterPro" id="IPR001647">
    <property type="entry name" value="HTH_TetR"/>
</dbReference>